<dbReference type="EMBL" id="PUFI01000014">
    <property type="protein sequence ID" value="TDG67938.1"/>
    <property type="molecule type" value="Genomic_DNA"/>
</dbReference>
<reference evidence="2 3" key="1">
    <citation type="journal article" date="2019" name="Appl. Microbiol. Biotechnol.">
        <title>Uncovering carbohydrate metabolism through a genotype-phenotype association study of 56 lactic acid bacteria genomes.</title>
        <authorList>
            <person name="Buron-Moles G."/>
            <person name="Chailyan A."/>
            <person name="Dolejs I."/>
            <person name="Forster J."/>
            <person name="Miks M.H."/>
        </authorList>
    </citation>
    <scope>NUCLEOTIDE SEQUENCE [LARGE SCALE GENOMIC DNA]</scope>
    <source>
        <strain evidence="2 3">ATCC 700006</strain>
    </source>
</reference>
<dbReference type="AlphaFoldDB" id="A0A4V3A2C6"/>
<keyword evidence="1" id="KW-1133">Transmembrane helix</keyword>
<evidence type="ECO:0000256" key="1">
    <source>
        <dbReference type="SAM" id="Phobius"/>
    </source>
</evidence>
<feature type="transmembrane region" description="Helical" evidence="1">
    <location>
        <begin position="107"/>
        <end position="127"/>
    </location>
</feature>
<keyword evidence="1" id="KW-0472">Membrane</keyword>
<proteinExistence type="predicted"/>
<feature type="transmembrane region" description="Helical" evidence="1">
    <location>
        <begin position="353"/>
        <end position="372"/>
    </location>
</feature>
<dbReference type="PANTHER" id="PTHR38454:SF1">
    <property type="entry name" value="INTEGRAL MEMBRANE PROTEIN"/>
    <property type="match status" value="1"/>
</dbReference>
<name>A0A4V3A2C6_9LACO</name>
<feature type="transmembrane region" description="Helical" evidence="1">
    <location>
        <begin position="379"/>
        <end position="399"/>
    </location>
</feature>
<organism evidence="2 3">
    <name type="scientific">Leuconostoc fallax</name>
    <dbReference type="NCBI Taxonomy" id="1251"/>
    <lineage>
        <taxon>Bacteria</taxon>
        <taxon>Bacillati</taxon>
        <taxon>Bacillota</taxon>
        <taxon>Bacilli</taxon>
        <taxon>Lactobacillales</taxon>
        <taxon>Lactobacillaceae</taxon>
        <taxon>Leuconostoc</taxon>
    </lineage>
</organism>
<dbReference type="Pfam" id="PF09586">
    <property type="entry name" value="YfhO"/>
    <property type="match status" value="1"/>
</dbReference>
<comment type="caution">
    <text evidence="2">The sequence shown here is derived from an EMBL/GenBank/DDBJ whole genome shotgun (WGS) entry which is preliminary data.</text>
</comment>
<feature type="transmembrane region" description="Helical" evidence="1">
    <location>
        <begin position="226"/>
        <end position="248"/>
    </location>
</feature>
<feature type="transmembrane region" description="Helical" evidence="1">
    <location>
        <begin position="158"/>
        <end position="174"/>
    </location>
</feature>
<dbReference type="STRING" id="907931.GCA_000165675_01136"/>
<evidence type="ECO:0000313" key="3">
    <source>
        <dbReference type="Proteomes" id="UP000295681"/>
    </source>
</evidence>
<keyword evidence="1" id="KW-0812">Transmembrane</keyword>
<feature type="transmembrane region" description="Helical" evidence="1">
    <location>
        <begin position="186"/>
        <end position="214"/>
    </location>
</feature>
<evidence type="ECO:0008006" key="4">
    <source>
        <dbReference type="Google" id="ProtNLM"/>
    </source>
</evidence>
<dbReference type="Proteomes" id="UP000295681">
    <property type="component" value="Unassembled WGS sequence"/>
</dbReference>
<keyword evidence="3" id="KW-1185">Reference proteome</keyword>
<feature type="transmembrane region" description="Helical" evidence="1">
    <location>
        <begin position="133"/>
        <end position="153"/>
    </location>
</feature>
<feature type="transmembrane region" description="Helical" evidence="1">
    <location>
        <begin position="843"/>
        <end position="860"/>
    </location>
</feature>
<protein>
    <recommendedName>
        <fullName evidence="4">Bacterial membrane protein YfhO</fullName>
    </recommendedName>
</protein>
<dbReference type="InterPro" id="IPR018580">
    <property type="entry name" value="Uncharacterised_YfhO"/>
</dbReference>
<feature type="transmembrane region" description="Helical" evidence="1">
    <location>
        <begin position="324"/>
        <end position="347"/>
    </location>
</feature>
<accession>A0A4V3A2C6</accession>
<dbReference type="PANTHER" id="PTHR38454">
    <property type="entry name" value="INTEGRAL MEMBRANE PROTEIN-RELATED"/>
    <property type="match status" value="1"/>
</dbReference>
<gene>
    <name evidence="2" type="ORF">C5L23_000244</name>
</gene>
<evidence type="ECO:0000313" key="2">
    <source>
        <dbReference type="EMBL" id="TDG67938.1"/>
    </source>
</evidence>
<sequence length="868" mass="98932">MLKILKKIILSPLALCFWIPLIVMISYFAYRHMAPFGTNSILTVDLGQQYIDQFAMFRHTLLAHPSSFFYSFSNALGGDMLSEWAYYLMSPFNLLFLLVTPQQLPSMILIVTVLKFGAAGLSFGWVIQKLKFQNGYSTLLFAINYALSGWFIANDLNLLWLDAAILLPLVIYHLERLFTQKKWWRYSLILAATIISNYYIGYMIALFVCLYFIWRLTWTNQIQSRWLTIRHFIMGSLVAGGLSAWLILPTFYQLRLGKAQYQSTWHNGFDNNPLHLLFKLIPGSFNFDQMQQGVANIFVSSLILITALLFFISHRFSKSVKLGALCLLSILILATTWAPLTLVFHGMQYPVWYPYRFSFMISFFLIWLGAMAWKKTESLSYKTVFVLLLSYAGIILYAWQQDKTINYINHTSILVFAALALVMLYQLSRKQHDHLWLIIITCLTITELSVNTKLTLDNFSYLTNTEYKRTVNALQEATNVLKQDKNWYRVAQTYERTRGDGMMLDFYGAAHFSSALSKSTPLFFNHFGQAEGDNYVLYSNGTLLSDSLLGMKYIVSPNGKDKNQPGDPTTHIMANRPDTSAYKLKKVTAKNVIWQNPYSLPVAFAAPKAVTSVKMLSNSPVQNQNNLWQSITGDSIIQAVNFTSAVGHNVNAPNVITNAVIRRQNKQQPASLDLTFTPQSSGSYYLTLGGSMKISDFNILLNNQVIKQFDSYRHTVIINLARNVKNKPQTLTFQLKNQQQLNLENVTLYALNQKKFQDNVANIKSNALTITHRNERQISGTITTTTRKPTIFTTIPAAPGWHAEVDGKAIAIKKSANYFITIPTKAGHHHIKLTYTPPLLREGIILSIIAILLLLIDIFYRKSQRHLH</sequence>
<feature type="transmembrane region" description="Helical" evidence="1">
    <location>
        <begin position="405"/>
        <end position="427"/>
    </location>
</feature>
<dbReference type="RefSeq" id="WP_133264346.1">
    <property type="nucleotide sequence ID" value="NZ_JAGYGP010000001.1"/>
</dbReference>
<feature type="transmembrane region" description="Helical" evidence="1">
    <location>
        <begin position="293"/>
        <end position="312"/>
    </location>
</feature>
<feature type="transmembrane region" description="Helical" evidence="1">
    <location>
        <begin position="12"/>
        <end position="30"/>
    </location>
</feature>